<dbReference type="RefSeq" id="WP_074654089.1">
    <property type="nucleotide sequence ID" value="NZ_FNSD01000001.1"/>
</dbReference>
<accession>A0A1H4NJY1</accession>
<dbReference type="SUPFAM" id="SSF56925">
    <property type="entry name" value="OMPA-like"/>
    <property type="match status" value="1"/>
</dbReference>
<reference evidence="2 3" key="1">
    <citation type="submission" date="2016-10" db="EMBL/GenBank/DDBJ databases">
        <authorList>
            <person name="de Groot N.N."/>
        </authorList>
    </citation>
    <scope>NUCLEOTIDE SEQUENCE [LARGE SCALE GENOMIC DNA]</scope>
    <source>
        <strain evidence="2 3">AB35.6</strain>
    </source>
</reference>
<dbReference type="EMBL" id="FNSD01000001">
    <property type="protein sequence ID" value="SEB95205.1"/>
    <property type="molecule type" value="Genomic_DNA"/>
</dbReference>
<evidence type="ECO:0000256" key="1">
    <source>
        <dbReference type="SAM" id="SignalP"/>
    </source>
</evidence>
<dbReference type="Proteomes" id="UP000182409">
    <property type="component" value="Unassembled WGS sequence"/>
</dbReference>
<feature type="chain" id="PRO_5010300051" description="Outer membrane protein beta-barrel domain-containing protein" evidence="1">
    <location>
        <begin position="34"/>
        <end position="188"/>
    </location>
</feature>
<dbReference type="OrthoDB" id="115259at2"/>
<proteinExistence type="predicted"/>
<evidence type="ECO:0008006" key="4">
    <source>
        <dbReference type="Google" id="ProtNLM"/>
    </source>
</evidence>
<dbReference type="InterPro" id="IPR011250">
    <property type="entry name" value="OMP/PagP_B-barrel"/>
</dbReference>
<feature type="signal peptide" evidence="1">
    <location>
        <begin position="1"/>
        <end position="33"/>
    </location>
</feature>
<evidence type="ECO:0000313" key="2">
    <source>
        <dbReference type="EMBL" id="SEB95205.1"/>
    </source>
</evidence>
<dbReference type="AlphaFoldDB" id="A0A1H4NJY1"/>
<organism evidence="2 3">
    <name type="scientific">Terriglobus roseus</name>
    <dbReference type="NCBI Taxonomy" id="392734"/>
    <lineage>
        <taxon>Bacteria</taxon>
        <taxon>Pseudomonadati</taxon>
        <taxon>Acidobacteriota</taxon>
        <taxon>Terriglobia</taxon>
        <taxon>Terriglobales</taxon>
        <taxon>Acidobacteriaceae</taxon>
        <taxon>Terriglobus</taxon>
    </lineage>
</organism>
<protein>
    <recommendedName>
        <fullName evidence="4">Outer membrane protein beta-barrel domain-containing protein</fullName>
    </recommendedName>
</protein>
<gene>
    <name evidence="2" type="ORF">SAMN05443244_2267</name>
</gene>
<name>A0A1H4NJY1_9BACT</name>
<evidence type="ECO:0000313" key="3">
    <source>
        <dbReference type="Proteomes" id="UP000182409"/>
    </source>
</evidence>
<sequence>MIAELRKRSHRFLCQFAAVLFALTAASTAPAQAKPAGVGPGLYTTVGIAGSVYRSDYGKLTFYAPTIYVDANIHRYVGIEAEARIMRWGSKNGVTQDTYLVGPKISFKPVGWVPYAKMPVGLGHMRFPYGLATGNYFVLAPGAGLEYWAHNDNIHFRVIDVEYQMWPQFTFGTLHPYGVSAGVSFRVW</sequence>
<keyword evidence="1" id="KW-0732">Signal</keyword>